<gene>
    <name evidence="1" type="ORF">PR048_019601</name>
</gene>
<protein>
    <submittedName>
        <fullName evidence="1">Uncharacterized protein</fullName>
    </submittedName>
</protein>
<keyword evidence="2" id="KW-1185">Reference proteome</keyword>
<organism evidence="1 2">
    <name type="scientific">Dryococelus australis</name>
    <dbReference type="NCBI Taxonomy" id="614101"/>
    <lineage>
        <taxon>Eukaryota</taxon>
        <taxon>Metazoa</taxon>
        <taxon>Ecdysozoa</taxon>
        <taxon>Arthropoda</taxon>
        <taxon>Hexapoda</taxon>
        <taxon>Insecta</taxon>
        <taxon>Pterygota</taxon>
        <taxon>Neoptera</taxon>
        <taxon>Polyneoptera</taxon>
        <taxon>Phasmatodea</taxon>
        <taxon>Verophasmatodea</taxon>
        <taxon>Anareolatae</taxon>
        <taxon>Phasmatidae</taxon>
        <taxon>Eurycanthinae</taxon>
        <taxon>Dryococelus</taxon>
    </lineage>
</organism>
<comment type="caution">
    <text evidence="1">The sequence shown here is derived from an EMBL/GenBank/DDBJ whole genome shotgun (WGS) entry which is preliminary data.</text>
</comment>
<name>A0ABQ9H414_9NEOP</name>
<sequence length="59" mass="7008">MKLVFAMRKNRKLVVQSENLSNSESDTESQFYENMTTEKSSPHSRYYKWNECTPEDIQA</sequence>
<proteinExistence type="predicted"/>
<dbReference type="Proteomes" id="UP001159363">
    <property type="component" value="Chromosome 6"/>
</dbReference>
<reference evidence="1 2" key="1">
    <citation type="submission" date="2023-02" db="EMBL/GenBank/DDBJ databases">
        <title>LHISI_Scaffold_Assembly.</title>
        <authorList>
            <person name="Stuart O.P."/>
            <person name="Cleave R."/>
            <person name="Magrath M.J.L."/>
            <person name="Mikheyev A.S."/>
        </authorList>
    </citation>
    <scope>NUCLEOTIDE SEQUENCE [LARGE SCALE GENOMIC DNA]</scope>
    <source>
        <strain evidence="1">Daus_M_001</strain>
        <tissue evidence="1">Leg muscle</tissue>
    </source>
</reference>
<evidence type="ECO:0000313" key="1">
    <source>
        <dbReference type="EMBL" id="KAJ8878995.1"/>
    </source>
</evidence>
<accession>A0ABQ9H414</accession>
<dbReference type="EMBL" id="JARBHB010000007">
    <property type="protein sequence ID" value="KAJ8878995.1"/>
    <property type="molecule type" value="Genomic_DNA"/>
</dbReference>
<evidence type="ECO:0000313" key="2">
    <source>
        <dbReference type="Proteomes" id="UP001159363"/>
    </source>
</evidence>